<dbReference type="InterPro" id="IPR052913">
    <property type="entry name" value="Glycopeptide_resist_protein"/>
</dbReference>
<dbReference type="PANTHER" id="PTHR35788">
    <property type="entry name" value="EXPORTED PROTEIN-RELATED"/>
    <property type="match status" value="1"/>
</dbReference>
<proteinExistence type="predicted"/>
<sequence length="437" mass="47967">MARWKLGVLLFFLLGLALLALARFYFSGRILPGVAVAGRPVGGMDLGRARKVITELAAEVENRQVSLRLGEQVLASTPGALGLEMDVEATLARAYALGRQGPLVKRLVLLSARKRRVEPVTHLDQQRLQAGLERLGGAWRREPADARIEIGTGGQPRLVPAVTGWQVDAAILKSRLEEATTGQTIDIPLNRLEPRLTTAELAARRITRQVASFTTLFDPAEADRTHNIRLAAGTLDGLWLPPGGEFSFNRTVGPRTPDRGYRDALVVEEGNFVPGTGGGVCQVSSTLYNVALLAGLTITERQPHGLPITYVPPGRDATVAYGLIDLKFRNDTPYWYLLKTGVEAGKLTMAFYATDEAPRAEVTSQVLETIPPLEEIEWEPDWPPGRVELKREGKPGFRTQVIRIIYQDDKKGQPEVVSRDLYPPQPRIIRKGGQGGR</sequence>
<feature type="domain" description="G5" evidence="2">
    <location>
        <begin position="356"/>
        <end position="435"/>
    </location>
</feature>
<dbReference type="PROSITE" id="PS51109">
    <property type="entry name" value="G5"/>
    <property type="match status" value="1"/>
</dbReference>
<protein>
    <submittedName>
        <fullName evidence="3">Uncharacterized vancomycin resistance protein</fullName>
    </submittedName>
</protein>
<dbReference type="InterPro" id="IPR011098">
    <property type="entry name" value="G5_dom"/>
</dbReference>
<dbReference type="Pfam" id="PF12229">
    <property type="entry name" value="PG_binding_4"/>
    <property type="match status" value="1"/>
</dbReference>
<reference evidence="3" key="1">
    <citation type="journal article" date="2014" name="Gene">
        <title>Genome-guided analysis of transformation efficiency and carbon dioxide assimilation by Moorella thermoacetica Y72.</title>
        <authorList>
            <person name="Tsukahara K."/>
            <person name="Kita A."/>
            <person name="Nakashimada Y."/>
            <person name="Hoshino T."/>
            <person name="Murakami K."/>
        </authorList>
    </citation>
    <scope>NUCLEOTIDE SEQUENCE [LARGE SCALE GENOMIC DNA]</scope>
    <source>
        <strain evidence="3">Y72</strain>
    </source>
</reference>
<evidence type="ECO:0000259" key="2">
    <source>
        <dbReference type="PROSITE" id="PS51109"/>
    </source>
</evidence>
<organism evidence="3">
    <name type="scientific">Moorella thermoacetica Y72</name>
    <dbReference type="NCBI Taxonomy" id="1325331"/>
    <lineage>
        <taxon>Bacteria</taxon>
        <taxon>Bacillati</taxon>
        <taxon>Bacillota</taxon>
        <taxon>Clostridia</taxon>
        <taxon>Neomoorellales</taxon>
        <taxon>Neomoorellaceae</taxon>
        <taxon>Neomoorella</taxon>
    </lineage>
</organism>
<dbReference type="SMART" id="SM01208">
    <property type="entry name" value="G5"/>
    <property type="match status" value="1"/>
</dbReference>
<dbReference type="PANTHER" id="PTHR35788:SF1">
    <property type="entry name" value="EXPORTED PROTEIN"/>
    <property type="match status" value="1"/>
</dbReference>
<evidence type="ECO:0000313" key="3">
    <source>
        <dbReference type="EMBL" id="GAF24768.1"/>
    </source>
</evidence>
<dbReference type="Gene3D" id="2.20.230.10">
    <property type="entry name" value="Resuscitation-promoting factor rpfb"/>
    <property type="match status" value="1"/>
</dbReference>
<dbReference type="Pfam" id="PF07501">
    <property type="entry name" value="G5"/>
    <property type="match status" value="1"/>
</dbReference>
<dbReference type="AlphaFoldDB" id="A0A0S6UBN9"/>
<dbReference type="InterPro" id="IPR007391">
    <property type="entry name" value="Vancomycin_resist_VanW"/>
</dbReference>
<dbReference type="Pfam" id="PF04294">
    <property type="entry name" value="VanW"/>
    <property type="match status" value="1"/>
</dbReference>
<dbReference type="Proteomes" id="UP000063718">
    <property type="component" value="Unassembled WGS sequence"/>
</dbReference>
<accession>A0A0S6UBN9</accession>
<gene>
    <name evidence="3" type="ORF">MTY_0096</name>
</gene>
<dbReference type="RefSeq" id="WP_025772969.1">
    <property type="nucleotide sequence ID" value="NZ_DF238840.1"/>
</dbReference>
<dbReference type="InterPro" id="IPR022029">
    <property type="entry name" value="YoaR-like_PG-bd"/>
</dbReference>
<dbReference type="EMBL" id="DF238840">
    <property type="protein sequence ID" value="GAF24768.1"/>
    <property type="molecule type" value="Genomic_DNA"/>
</dbReference>
<name>A0A0S6UBN9_NEOTH</name>
<keyword evidence="1" id="KW-0732">Signal</keyword>
<evidence type="ECO:0000256" key="1">
    <source>
        <dbReference type="ARBA" id="ARBA00022729"/>
    </source>
</evidence>